<evidence type="ECO:0000313" key="1">
    <source>
        <dbReference type="EMBL" id="ELU36730.1"/>
    </source>
</evidence>
<proteinExistence type="predicted"/>
<dbReference type="HOGENOM" id="CLU_3144001_0_0_1"/>
<sequence length="49" mass="5519">MGRSSQYKPCYLSPRAAYTYHTYLQISPSGCRGYRLLDIARQKSMSVGG</sequence>
<protein>
    <submittedName>
        <fullName evidence="1">Uncharacterized protein</fullName>
    </submittedName>
</protein>
<dbReference type="EMBL" id="AFRT01003099">
    <property type="protein sequence ID" value="ELU36730.1"/>
    <property type="molecule type" value="Genomic_DNA"/>
</dbReference>
<reference evidence="1 2" key="1">
    <citation type="journal article" date="2013" name="Nat. Commun.">
        <title>The evolution and pathogenic mechanisms of the rice sheath blight pathogen.</title>
        <authorList>
            <person name="Zheng A."/>
            <person name="Lin R."/>
            <person name="Xu L."/>
            <person name="Qin P."/>
            <person name="Tang C."/>
            <person name="Ai P."/>
            <person name="Zhang D."/>
            <person name="Liu Y."/>
            <person name="Sun Z."/>
            <person name="Feng H."/>
            <person name="Wang Y."/>
            <person name="Chen Y."/>
            <person name="Liang X."/>
            <person name="Fu R."/>
            <person name="Li Q."/>
            <person name="Zhang J."/>
            <person name="Yu X."/>
            <person name="Xie Z."/>
            <person name="Ding L."/>
            <person name="Guan P."/>
            <person name="Tang J."/>
            <person name="Liang Y."/>
            <person name="Wang S."/>
            <person name="Deng Q."/>
            <person name="Li S."/>
            <person name="Zhu J."/>
            <person name="Wang L."/>
            <person name="Liu H."/>
            <person name="Li P."/>
        </authorList>
    </citation>
    <scope>NUCLEOTIDE SEQUENCE [LARGE SCALE GENOMIC DNA]</scope>
    <source>
        <strain evidence="2">AG-1 IA</strain>
    </source>
</reference>
<keyword evidence="2" id="KW-1185">Reference proteome</keyword>
<gene>
    <name evidence="1" type="ORF">AG1IA_09233</name>
</gene>
<accession>L8WFJ2</accession>
<comment type="caution">
    <text evidence="1">The sequence shown here is derived from an EMBL/GenBank/DDBJ whole genome shotgun (WGS) entry which is preliminary data.</text>
</comment>
<organism evidence="1 2">
    <name type="scientific">Thanatephorus cucumeris (strain AG1-IA)</name>
    <name type="common">Rice sheath blight fungus</name>
    <name type="synonym">Rhizoctonia solani</name>
    <dbReference type="NCBI Taxonomy" id="983506"/>
    <lineage>
        <taxon>Eukaryota</taxon>
        <taxon>Fungi</taxon>
        <taxon>Dikarya</taxon>
        <taxon>Basidiomycota</taxon>
        <taxon>Agaricomycotina</taxon>
        <taxon>Agaricomycetes</taxon>
        <taxon>Cantharellales</taxon>
        <taxon>Ceratobasidiaceae</taxon>
        <taxon>Rhizoctonia</taxon>
        <taxon>Rhizoctonia solani AG-1</taxon>
    </lineage>
</organism>
<dbReference type="AlphaFoldDB" id="L8WFJ2"/>
<evidence type="ECO:0000313" key="2">
    <source>
        <dbReference type="Proteomes" id="UP000011668"/>
    </source>
</evidence>
<name>L8WFJ2_THACA</name>
<dbReference type="Proteomes" id="UP000011668">
    <property type="component" value="Unassembled WGS sequence"/>
</dbReference>